<dbReference type="OrthoDB" id="213519at2"/>
<dbReference type="Proteomes" id="UP000185192">
    <property type="component" value="Unassembled WGS sequence"/>
</dbReference>
<keyword evidence="3" id="KW-1185">Reference proteome</keyword>
<dbReference type="STRING" id="1123272.SAMN02745824_3037"/>
<proteinExistence type="predicted"/>
<dbReference type="GO" id="GO:0016740">
    <property type="term" value="F:transferase activity"/>
    <property type="evidence" value="ECO:0007669"/>
    <property type="project" value="UniProtKB-KW"/>
</dbReference>
<gene>
    <name evidence="2" type="ORF">SAMN02745824_3037</name>
</gene>
<reference evidence="3" key="1">
    <citation type="submission" date="2016-11" db="EMBL/GenBank/DDBJ databases">
        <authorList>
            <person name="Varghese N."/>
            <person name="Submissions S."/>
        </authorList>
    </citation>
    <scope>NUCLEOTIDE SEQUENCE [LARGE SCALE GENOMIC DNA]</scope>
    <source>
        <strain evidence="3">DSM 22363</strain>
    </source>
</reference>
<evidence type="ECO:0000313" key="2">
    <source>
        <dbReference type="EMBL" id="SIO12292.1"/>
    </source>
</evidence>
<dbReference type="RefSeq" id="WP_084192729.1">
    <property type="nucleotide sequence ID" value="NZ_FSQW01000002.1"/>
</dbReference>
<dbReference type="InterPro" id="IPR038740">
    <property type="entry name" value="BioF2-like_GNAT_dom"/>
</dbReference>
<name>A0A1N6GXW8_9SPHN</name>
<dbReference type="SUPFAM" id="SSF55729">
    <property type="entry name" value="Acyl-CoA N-acyltransferases (Nat)"/>
    <property type="match status" value="1"/>
</dbReference>
<organism evidence="2 3">
    <name type="scientific">Parasphingorhabdus marina DSM 22363</name>
    <dbReference type="NCBI Taxonomy" id="1123272"/>
    <lineage>
        <taxon>Bacteria</taxon>
        <taxon>Pseudomonadati</taxon>
        <taxon>Pseudomonadota</taxon>
        <taxon>Alphaproteobacteria</taxon>
        <taxon>Sphingomonadales</taxon>
        <taxon>Sphingomonadaceae</taxon>
        <taxon>Parasphingorhabdus</taxon>
    </lineage>
</organism>
<dbReference type="Pfam" id="PF13480">
    <property type="entry name" value="Acetyltransf_6"/>
    <property type="match status" value="1"/>
</dbReference>
<dbReference type="AlphaFoldDB" id="A0A1N6GXW8"/>
<feature type="domain" description="BioF2-like acetyltransferase" evidence="1">
    <location>
        <begin position="206"/>
        <end position="329"/>
    </location>
</feature>
<evidence type="ECO:0000259" key="1">
    <source>
        <dbReference type="Pfam" id="PF13480"/>
    </source>
</evidence>
<keyword evidence="2" id="KW-0808">Transferase</keyword>
<protein>
    <submittedName>
        <fullName evidence="2">Acetyltransferase (GNAT) domain-containing protein</fullName>
    </submittedName>
</protein>
<dbReference type="InterPro" id="IPR016181">
    <property type="entry name" value="Acyl_CoA_acyltransferase"/>
</dbReference>
<sequence length="405" mass="45951">MDAGGFQGRPEATDMFAHDNRVCLISSASAELRPIAEIDAALRPAWQKLAEHASEPNVFHEPWLLEPALQHFRTNPDLHMFLFWAGVPDKTDLIGLLPVGPSRLFGRWPIPHVQNWVHHNCFLGTPLVRKGFENQFWTALFDQLDKVSWPGFFHINGLTIGGAVDDAMRAVCARQKRRCDLVHSEVRALLQSDLDPDSYYASTVRAKKRKELRRQERRLADQGDVQVIRHEDATDLEAWIEEFLALERRGWKGRQGSALDSWAETRQFFVETLQGAAATGQLQRLDLRLDGKPLAMLVNFHSGEGSFSFKTTFDEDYARFSPGVLLQRENLGILDNPAISWMDSCAAEDHPMIDSLWSGRRHVGRFSVELKGLSRTALFRGVRLGEEFMAQIKGRKTGDPAEKRQ</sequence>
<accession>A0A1N6GXW8</accession>
<dbReference type="EMBL" id="FSQW01000002">
    <property type="protein sequence ID" value="SIO12292.1"/>
    <property type="molecule type" value="Genomic_DNA"/>
</dbReference>
<evidence type="ECO:0000313" key="3">
    <source>
        <dbReference type="Proteomes" id="UP000185192"/>
    </source>
</evidence>